<dbReference type="PROSITE" id="PS51766">
    <property type="entry name" value="DOCKERIN"/>
    <property type="match status" value="1"/>
</dbReference>
<comment type="caution">
    <text evidence="3">The sequence shown here is derived from an EMBL/GenBank/DDBJ whole genome shotgun (WGS) entry which is preliminary data.</text>
</comment>
<dbReference type="GO" id="GO:0000272">
    <property type="term" value="P:polysaccharide catabolic process"/>
    <property type="evidence" value="ECO:0007669"/>
    <property type="project" value="InterPro"/>
</dbReference>
<dbReference type="Gene3D" id="2.60.120.180">
    <property type="match status" value="3"/>
</dbReference>
<dbReference type="InterPro" id="IPR036439">
    <property type="entry name" value="Dockerin_dom_sf"/>
</dbReference>
<evidence type="ECO:0000313" key="3">
    <source>
        <dbReference type="EMBL" id="EWM54085.1"/>
    </source>
</evidence>
<gene>
    <name evidence="3" type="ORF">RF007C_00650</name>
</gene>
<dbReference type="GO" id="GO:0004553">
    <property type="term" value="F:hydrolase activity, hydrolyzing O-glycosyl compounds"/>
    <property type="evidence" value="ECO:0007669"/>
    <property type="project" value="InterPro"/>
</dbReference>
<dbReference type="InterPro" id="IPR013319">
    <property type="entry name" value="GH11/12"/>
</dbReference>
<keyword evidence="1" id="KW-0732">Signal</keyword>
<dbReference type="PATRIC" id="fig|1341157.4.peg.1275"/>
<sequence>MNLKRILSAITAVAMVIPCIGITTAGAISSSPTYEQEDEESEPVYVPDFPQEILDEFQISWTGLTFNTRVDNSDFSFEDKNNHFEHDGGYAFYGDQSLFNEISFWGNWHDCNSYTMYQSKAYPLPDNYDYNSPYLHVCADITIKEEGDARFGPVFELSGGKYELFVIEKYSASASFPEEEFIGTYSSDGKEYRLYKEADDAVEENAARRYYAVCSTGIIQETEAIGEYDDRIKHSYVMITDHLSELKKITGEDITLDRYGMLAEGSKGIGNVFCGVSCCSKNAVLPEEKLSYDEDGQPVSYKRNMIKNLDGYRYSLQTINNSFPVTNLGNGQFSTTEHENNSYIIPRGNGTFSAESSEGIFSYISAGKEYDGTTPLLDSDYRLDYEYTSSSEDVNLDAVVWTTEPYTKFIFAEEDSKNLNDNYSYLGNIKLGNDNYKLYKTYPRAYDTDPLGTYERDGYTFIHLKNDNEEQGSEIRKISVPISALVRSAKYYGAEAGNLCRISLEADPSSINYKLDVLKNEITTDAPSTEQEKNPEMYSIVGSSPVSVGRYTFEAYNADKMYAYENGLFTLEMQEKNWADCCSSVFSRQSPYIIDSSHDLNMEYKIKNGFDKDYAMMYLASGYSENSGHVSEFYIIEKNDGISVEECQISYAGGGMSRLPVDLSPKYVMTYTAGGHEYDVYKDSASYAGCFSSYYLDSYLCIRKDQSDDAVLEGSINLGEHLSQFSDLLDSSFKTTDSTLRITTKTAKGKVEVLKNDIEYGETGTEAVIIGDFNTDSRIDSLDVARAKKLLLETFADEKTEAPAYMDTNRNGTFELADVVLLQSFVLGKIKTFPPAVQ</sequence>
<dbReference type="InterPro" id="IPR016134">
    <property type="entry name" value="Dockerin_dom"/>
</dbReference>
<accession>W7UZD2</accession>
<organism evidence="3 4">
    <name type="scientific">Ruminococcus flavefaciens 007c</name>
    <dbReference type="NCBI Taxonomy" id="1341157"/>
    <lineage>
        <taxon>Bacteria</taxon>
        <taxon>Bacillati</taxon>
        <taxon>Bacillota</taxon>
        <taxon>Clostridia</taxon>
        <taxon>Eubacteriales</taxon>
        <taxon>Oscillospiraceae</taxon>
        <taxon>Ruminococcus</taxon>
    </lineage>
</organism>
<protein>
    <recommendedName>
        <fullName evidence="2">Dockerin domain-containing protein</fullName>
    </recommendedName>
</protein>
<dbReference type="Gene3D" id="1.10.1330.10">
    <property type="entry name" value="Dockerin domain"/>
    <property type="match status" value="1"/>
</dbReference>
<evidence type="ECO:0000259" key="2">
    <source>
        <dbReference type="PROSITE" id="PS51766"/>
    </source>
</evidence>
<dbReference type="OrthoDB" id="1816738at2"/>
<feature type="signal peptide" evidence="1">
    <location>
        <begin position="1"/>
        <end position="25"/>
    </location>
</feature>
<name>W7UZD2_RUMFL</name>
<feature type="chain" id="PRO_5039571168" description="Dockerin domain-containing protein" evidence="1">
    <location>
        <begin position="26"/>
        <end position="838"/>
    </location>
</feature>
<keyword evidence="4" id="KW-1185">Reference proteome</keyword>
<evidence type="ECO:0000256" key="1">
    <source>
        <dbReference type="SAM" id="SignalP"/>
    </source>
</evidence>
<feature type="domain" description="Dockerin" evidence="2">
    <location>
        <begin position="766"/>
        <end position="835"/>
    </location>
</feature>
<dbReference type="Pfam" id="PF00404">
    <property type="entry name" value="Dockerin_1"/>
    <property type="match status" value="1"/>
</dbReference>
<dbReference type="EMBL" id="ATAX01000020">
    <property type="protein sequence ID" value="EWM54085.1"/>
    <property type="molecule type" value="Genomic_DNA"/>
</dbReference>
<dbReference type="Proteomes" id="UP000019365">
    <property type="component" value="Unassembled WGS sequence"/>
</dbReference>
<proteinExistence type="predicted"/>
<reference evidence="3 4" key="1">
    <citation type="journal article" date="2014" name="PLoS ONE">
        <title>Rumen cellulosomics: divergent fiber-degrading strategies revealed by comparative genome-wide analysis of six ruminococcal strains.</title>
        <authorList>
            <person name="Dassa B."/>
            <person name="Borovok I."/>
            <person name="Ruimy-Israeli V."/>
            <person name="Lamed R."/>
            <person name="Flint H.J."/>
            <person name="Duncan S.H."/>
            <person name="Henrissat B."/>
            <person name="Coutinho P."/>
            <person name="Morrison M."/>
            <person name="Mosoni P."/>
            <person name="Yeoman C.J."/>
            <person name="White B.A."/>
            <person name="Bayer E.A."/>
        </authorList>
    </citation>
    <scope>NUCLEOTIDE SEQUENCE [LARGE SCALE GENOMIC DNA]</scope>
    <source>
        <strain evidence="3 4">007c</strain>
    </source>
</reference>
<dbReference type="AlphaFoldDB" id="W7UZD2"/>
<evidence type="ECO:0000313" key="4">
    <source>
        <dbReference type="Proteomes" id="UP000019365"/>
    </source>
</evidence>
<dbReference type="InterPro" id="IPR002105">
    <property type="entry name" value="Dockerin_1_rpt"/>
</dbReference>
<dbReference type="SUPFAM" id="SSF63446">
    <property type="entry name" value="Type I dockerin domain"/>
    <property type="match status" value="1"/>
</dbReference>
<dbReference type="RefSeq" id="WP_037298317.1">
    <property type="nucleotide sequence ID" value="NZ_ATAX01000020.1"/>
</dbReference>